<evidence type="ECO:0000313" key="4">
    <source>
        <dbReference type="Proteomes" id="UP000315540"/>
    </source>
</evidence>
<organism evidence="3 4">
    <name type="scientific">Aquimarina algicola</name>
    <dbReference type="NCBI Taxonomy" id="2589995"/>
    <lineage>
        <taxon>Bacteria</taxon>
        <taxon>Pseudomonadati</taxon>
        <taxon>Bacteroidota</taxon>
        <taxon>Flavobacteriia</taxon>
        <taxon>Flavobacteriales</taxon>
        <taxon>Flavobacteriaceae</taxon>
        <taxon>Aquimarina</taxon>
    </lineage>
</organism>
<dbReference type="AlphaFoldDB" id="A0A504J435"/>
<dbReference type="RefSeq" id="WP_140594256.1">
    <property type="nucleotide sequence ID" value="NZ_VFWZ01000004.1"/>
</dbReference>
<evidence type="ECO:0000256" key="1">
    <source>
        <dbReference type="SAM" id="Phobius"/>
    </source>
</evidence>
<dbReference type="GO" id="GO:0006417">
    <property type="term" value="P:regulation of translation"/>
    <property type="evidence" value="ECO:0007669"/>
    <property type="project" value="TreeGrafter"/>
</dbReference>
<reference evidence="3 4" key="1">
    <citation type="submission" date="2019-06" db="EMBL/GenBank/DDBJ databases">
        <authorList>
            <person name="Meng X."/>
        </authorList>
    </citation>
    <scope>NUCLEOTIDE SEQUENCE [LARGE SCALE GENOMIC DNA]</scope>
    <source>
        <strain evidence="3 4">M625</strain>
    </source>
</reference>
<feature type="domain" description="Anti-sigma K factor RskA C-terminal" evidence="2">
    <location>
        <begin position="104"/>
        <end position="247"/>
    </location>
</feature>
<evidence type="ECO:0000259" key="2">
    <source>
        <dbReference type="Pfam" id="PF10099"/>
    </source>
</evidence>
<dbReference type="GO" id="GO:0016989">
    <property type="term" value="F:sigma factor antagonist activity"/>
    <property type="evidence" value="ECO:0007669"/>
    <property type="project" value="TreeGrafter"/>
</dbReference>
<keyword evidence="1" id="KW-1133">Transmembrane helix</keyword>
<dbReference type="GO" id="GO:0005886">
    <property type="term" value="C:plasma membrane"/>
    <property type="evidence" value="ECO:0007669"/>
    <property type="project" value="InterPro"/>
</dbReference>
<protein>
    <submittedName>
        <fullName evidence="3">Anti-sigma factor</fullName>
    </submittedName>
</protein>
<dbReference type="Pfam" id="PF10099">
    <property type="entry name" value="RskA_C"/>
    <property type="match status" value="1"/>
</dbReference>
<name>A0A504J435_9FLAO</name>
<accession>A0A504J435</accession>
<keyword evidence="1" id="KW-0472">Membrane</keyword>
<dbReference type="PANTHER" id="PTHR37461:SF1">
    <property type="entry name" value="ANTI-SIGMA-K FACTOR RSKA"/>
    <property type="match status" value="1"/>
</dbReference>
<dbReference type="PANTHER" id="PTHR37461">
    <property type="entry name" value="ANTI-SIGMA-K FACTOR RSKA"/>
    <property type="match status" value="1"/>
</dbReference>
<keyword evidence="1" id="KW-0812">Transmembrane</keyword>
<gene>
    <name evidence="3" type="ORF">FHK87_14390</name>
</gene>
<sequence length="257" mass="29380">MDRNSIKHTGILEQYLLGELSKDQQLEIEKILIEDNELREYYNDIERNFEKIAFENAITPPDTVKTRLLNKIDRTDKQVIPIQKSNTSSVLLAVAASISIFFMISSGWLYTQWQDSKNSMTIIEKETQNLNERIVTLEKNLNETNKWYNAINNPNTVKLILKGNQISPSSRAITYVNHEEKTVILNPKSLTKIDDDQTYQMWADVDGEMINMGIISSDNKMIAMKYIDNATSINITIEPKGGSDHPTVEKLIANVLL</sequence>
<dbReference type="EMBL" id="VFWZ01000004">
    <property type="protein sequence ID" value="TPN85214.1"/>
    <property type="molecule type" value="Genomic_DNA"/>
</dbReference>
<proteinExistence type="predicted"/>
<dbReference type="InterPro" id="IPR051474">
    <property type="entry name" value="Anti-sigma-K/W_factor"/>
</dbReference>
<keyword evidence="4" id="KW-1185">Reference proteome</keyword>
<feature type="transmembrane region" description="Helical" evidence="1">
    <location>
        <begin position="90"/>
        <end position="110"/>
    </location>
</feature>
<dbReference type="Proteomes" id="UP000315540">
    <property type="component" value="Unassembled WGS sequence"/>
</dbReference>
<evidence type="ECO:0000313" key="3">
    <source>
        <dbReference type="EMBL" id="TPN85214.1"/>
    </source>
</evidence>
<dbReference type="InterPro" id="IPR018764">
    <property type="entry name" value="RskA_C"/>
</dbReference>
<dbReference type="OrthoDB" id="1420916at2"/>
<comment type="caution">
    <text evidence="3">The sequence shown here is derived from an EMBL/GenBank/DDBJ whole genome shotgun (WGS) entry which is preliminary data.</text>
</comment>